<feature type="compositionally biased region" description="Polar residues" evidence="2">
    <location>
        <begin position="140"/>
        <end position="156"/>
    </location>
</feature>
<feature type="compositionally biased region" description="Acidic residues" evidence="2">
    <location>
        <begin position="60"/>
        <end position="70"/>
    </location>
</feature>
<evidence type="ECO:0000256" key="1">
    <source>
        <dbReference type="SAM" id="Coils"/>
    </source>
</evidence>
<dbReference type="AlphaFoldDB" id="A0AAW0CG75"/>
<feature type="region of interest" description="Disordered" evidence="2">
    <location>
        <begin position="1"/>
        <end position="234"/>
    </location>
</feature>
<sequence length="409" mass="44163">MAKTPNALIDPDTGKPYRMCRKCGNSSPPHAMKHCSSYRRPVKNNAKVQDSSVPLPISSESEECTLEESTQDSPANTSASPPPKEQLCPQNESEDMAPSPASVPRDSNETSEGQTQEQTPDSVIDPALLALSAPQAATVHASTATQPTSQTDTDILSTPTRPRSKSTSPESPLRLMGSEEAERLLSPTTTTTSTSAGATSGFCTTPSSSVATSSPLSTPSKPRRRRPTKADPCYGEVVGAYRGNKVLTIRRTRQPTEDKIRAKKQQKGEADDLDRGVNIPKVFYDRTRSLVTQMHDLAEITGSWLHFSAQHPTASQPFIHYTSKRLRSEGGELLDNLHQANHELYQSLMTARRCDTTQLAAQLAKVTERLAQVEADAQARIAEANAAKLAAEAATAELRSMVVAANTLT</sequence>
<keyword evidence="1" id="KW-0175">Coiled coil</keyword>
<name>A0AAW0CG75_9AGAR</name>
<protein>
    <submittedName>
        <fullName evidence="3">Uncharacterized protein</fullName>
    </submittedName>
</protein>
<gene>
    <name evidence="3" type="ORF">VNI00_010495</name>
</gene>
<proteinExistence type="predicted"/>
<dbReference type="Proteomes" id="UP001383192">
    <property type="component" value="Unassembled WGS sequence"/>
</dbReference>
<keyword evidence="4" id="KW-1185">Reference proteome</keyword>
<feature type="compositionally biased region" description="Basic residues" evidence="2">
    <location>
        <begin position="31"/>
        <end position="42"/>
    </location>
</feature>
<feature type="compositionally biased region" description="Low complexity" evidence="2">
    <location>
        <begin position="126"/>
        <end position="137"/>
    </location>
</feature>
<organism evidence="3 4">
    <name type="scientific">Paramarasmius palmivorus</name>
    <dbReference type="NCBI Taxonomy" id="297713"/>
    <lineage>
        <taxon>Eukaryota</taxon>
        <taxon>Fungi</taxon>
        <taxon>Dikarya</taxon>
        <taxon>Basidiomycota</taxon>
        <taxon>Agaricomycotina</taxon>
        <taxon>Agaricomycetes</taxon>
        <taxon>Agaricomycetidae</taxon>
        <taxon>Agaricales</taxon>
        <taxon>Marasmiineae</taxon>
        <taxon>Marasmiaceae</taxon>
        <taxon>Paramarasmius</taxon>
    </lineage>
</organism>
<feature type="compositionally biased region" description="Low complexity" evidence="2">
    <location>
        <begin position="188"/>
        <end position="220"/>
    </location>
</feature>
<evidence type="ECO:0000313" key="4">
    <source>
        <dbReference type="Proteomes" id="UP001383192"/>
    </source>
</evidence>
<feature type="coiled-coil region" evidence="1">
    <location>
        <begin position="356"/>
        <end position="399"/>
    </location>
</feature>
<accession>A0AAW0CG75</accession>
<feature type="compositionally biased region" description="Polar residues" evidence="2">
    <location>
        <begin position="110"/>
        <end position="121"/>
    </location>
</feature>
<evidence type="ECO:0000256" key="2">
    <source>
        <dbReference type="SAM" id="MobiDB-lite"/>
    </source>
</evidence>
<evidence type="ECO:0000313" key="3">
    <source>
        <dbReference type="EMBL" id="KAK7038865.1"/>
    </source>
</evidence>
<dbReference type="EMBL" id="JAYKXP010000042">
    <property type="protein sequence ID" value="KAK7038865.1"/>
    <property type="molecule type" value="Genomic_DNA"/>
</dbReference>
<reference evidence="3 4" key="1">
    <citation type="submission" date="2024-01" db="EMBL/GenBank/DDBJ databases">
        <title>A draft genome for a cacao thread blight-causing isolate of Paramarasmius palmivorus.</title>
        <authorList>
            <person name="Baruah I.K."/>
            <person name="Bukari Y."/>
            <person name="Amoako-Attah I."/>
            <person name="Meinhardt L.W."/>
            <person name="Bailey B.A."/>
            <person name="Cohen S.P."/>
        </authorList>
    </citation>
    <scope>NUCLEOTIDE SEQUENCE [LARGE SCALE GENOMIC DNA]</scope>
    <source>
        <strain evidence="3 4">GH-12</strain>
    </source>
</reference>
<feature type="compositionally biased region" description="Low complexity" evidence="2">
    <location>
        <begin position="157"/>
        <end position="172"/>
    </location>
</feature>
<comment type="caution">
    <text evidence="3">The sequence shown here is derived from an EMBL/GenBank/DDBJ whole genome shotgun (WGS) entry which is preliminary data.</text>
</comment>